<evidence type="ECO:0000256" key="1">
    <source>
        <dbReference type="ARBA" id="ARBA00006484"/>
    </source>
</evidence>
<dbReference type="PRINTS" id="PR00081">
    <property type="entry name" value="GDHRDH"/>
</dbReference>
<feature type="region of interest" description="Disordered" evidence="3">
    <location>
        <begin position="28"/>
        <end position="48"/>
    </location>
</feature>
<organism evidence="4 5">
    <name type="scientific">Monosporascus cannonballus</name>
    <dbReference type="NCBI Taxonomy" id="155416"/>
    <lineage>
        <taxon>Eukaryota</taxon>
        <taxon>Fungi</taxon>
        <taxon>Dikarya</taxon>
        <taxon>Ascomycota</taxon>
        <taxon>Pezizomycotina</taxon>
        <taxon>Sordariomycetes</taxon>
        <taxon>Xylariomycetidae</taxon>
        <taxon>Xylariales</taxon>
        <taxon>Xylariales incertae sedis</taxon>
        <taxon>Monosporascus</taxon>
    </lineage>
</organism>
<proteinExistence type="inferred from homology"/>
<keyword evidence="5" id="KW-1185">Reference proteome</keyword>
<sequence>MGFERNCPYVAAKHSIVGLTRTAAKEEGSNATRIEASSGSTELFGKGDPGALARKGDPEEVAEAIAFLLGPQSSFISGVVLPIDGGFAC</sequence>
<protein>
    <submittedName>
        <fullName evidence="4">Uncharacterized protein</fullName>
    </submittedName>
</protein>
<reference evidence="4 5" key="1">
    <citation type="submission" date="2018-06" db="EMBL/GenBank/DDBJ databases">
        <title>Complete Genomes of Monosporascus.</title>
        <authorList>
            <person name="Robinson A.J."/>
            <person name="Natvig D.O."/>
        </authorList>
    </citation>
    <scope>NUCLEOTIDE SEQUENCE [LARGE SCALE GENOMIC DNA]</scope>
    <source>
        <strain evidence="4 5">CBS 609.92</strain>
    </source>
</reference>
<gene>
    <name evidence="4" type="ORF">DL762_002040</name>
</gene>
<dbReference type="Gene3D" id="3.40.50.720">
    <property type="entry name" value="NAD(P)-binding Rossmann-like Domain"/>
    <property type="match status" value="1"/>
</dbReference>
<feature type="compositionally biased region" description="Polar residues" evidence="3">
    <location>
        <begin position="29"/>
        <end position="41"/>
    </location>
</feature>
<evidence type="ECO:0000256" key="3">
    <source>
        <dbReference type="SAM" id="MobiDB-lite"/>
    </source>
</evidence>
<dbReference type="PANTHER" id="PTHR24321">
    <property type="entry name" value="DEHYDROGENASES, SHORT CHAIN"/>
    <property type="match status" value="1"/>
</dbReference>
<comment type="caution">
    <text evidence="4">The sequence shown here is derived from an EMBL/GenBank/DDBJ whole genome shotgun (WGS) entry which is preliminary data.</text>
</comment>
<comment type="similarity">
    <text evidence="1">Belongs to the short-chain dehydrogenases/reductases (SDR) family.</text>
</comment>
<keyword evidence="2" id="KW-0560">Oxidoreductase</keyword>
<dbReference type="InterPro" id="IPR036291">
    <property type="entry name" value="NAD(P)-bd_dom_sf"/>
</dbReference>
<dbReference type="SUPFAM" id="SSF51735">
    <property type="entry name" value="NAD(P)-binding Rossmann-fold domains"/>
    <property type="match status" value="1"/>
</dbReference>
<dbReference type="EMBL" id="QJNS01000037">
    <property type="protein sequence ID" value="RYO91711.1"/>
    <property type="molecule type" value="Genomic_DNA"/>
</dbReference>
<evidence type="ECO:0000313" key="5">
    <source>
        <dbReference type="Proteomes" id="UP000294003"/>
    </source>
</evidence>
<name>A0ABY0HF44_9PEZI</name>
<dbReference type="Pfam" id="PF13561">
    <property type="entry name" value="adh_short_C2"/>
    <property type="match status" value="1"/>
</dbReference>
<evidence type="ECO:0000313" key="4">
    <source>
        <dbReference type="EMBL" id="RYO91711.1"/>
    </source>
</evidence>
<dbReference type="Proteomes" id="UP000294003">
    <property type="component" value="Unassembled WGS sequence"/>
</dbReference>
<dbReference type="InterPro" id="IPR002347">
    <property type="entry name" value="SDR_fam"/>
</dbReference>
<evidence type="ECO:0000256" key="2">
    <source>
        <dbReference type="ARBA" id="ARBA00023002"/>
    </source>
</evidence>
<accession>A0ABY0HF44</accession>
<dbReference type="PANTHER" id="PTHR24321:SF8">
    <property type="entry name" value="ESTRADIOL 17-BETA-DEHYDROGENASE 8-RELATED"/>
    <property type="match status" value="1"/>
</dbReference>